<dbReference type="InterPro" id="IPR051095">
    <property type="entry name" value="Dros_DevTransReg"/>
</dbReference>
<dbReference type="SMART" id="SM00225">
    <property type="entry name" value="BTB"/>
    <property type="match status" value="1"/>
</dbReference>
<comment type="subcellular location">
    <subcellularLocation>
        <location evidence="1">Nucleus</location>
    </subcellularLocation>
</comment>
<dbReference type="InterPro" id="IPR011333">
    <property type="entry name" value="SKP1/BTB/POZ_sf"/>
</dbReference>
<dbReference type="Pfam" id="PF00651">
    <property type="entry name" value="BTB"/>
    <property type="match status" value="1"/>
</dbReference>
<dbReference type="Proteomes" id="UP001159363">
    <property type="component" value="Chromosome 7"/>
</dbReference>
<protein>
    <recommendedName>
        <fullName evidence="3">BTB domain-containing protein</fullName>
    </recommendedName>
</protein>
<dbReference type="PANTHER" id="PTHR23110:SF99">
    <property type="entry name" value="BROAD-COMPLEX CORE PROTEIN ISOFORM 6"/>
    <property type="match status" value="1"/>
</dbReference>
<dbReference type="Gene3D" id="3.30.710.10">
    <property type="entry name" value="Potassium Channel Kv1.1, Chain A"/>
    <property type="match status" value="1"/>
</dbReference>
<comment type="caution">
    <text evidence="4">The sequence shown here is derived from an EMBL/GenBank/DDBJ whole genome shotgun (WGS) entry which is preliminary data.</text>
</comment>
<dbReference type="PROSITE" id="PS50097">
    <property type="entry name" value="BTB"/>
    <property type="match status" value="1"/>
</dbReference>
<dbReference type="EMBL" id="JARBHB010000008">
    <property type="protein sequence ID" value="KAJ8877350.1"/>
    <property type="molecule type" value="Genomic_DNA"/>
</dbReference>
<gene>
    <name evidence="4" type="ORF">PR048_021804</name>
</gene>
<sequence length="138" mass="15492">MAENSSEQFSLRWNNFHANLSTGFHAFLQGEDLVDVTLAAGGQFVQAHKLVLSVCSPYLKNLFKLNPCKHPIVILKDVGHKELVHILEFMYRGEVNVRQDDLTEFLKTAEMLQVKGLTGDETPAVSIFSCFTSSIQCF</sequence>
<organism evidence="4 5">
    <name type="scientific">Dryococelus australis</name>
    <dbReference type="NCBI Taxonomy" id="614101"/>
    <lineage>
        <taxon>Eukaryota</taxon>
        <taxon>Metazoa</taxon>
        <taxon>Ecdysozoa</taxon>
        <taxon>Arthropoda</taxon>
        <taxon>Hexapoda</taxon>
        <taxon>Insecta</taxon>
        <taxon>Pterygota</taxon>
        <taxon>Neoptera</taxon>
        <taxon>Polyneoptera</taxon>
        <taxon>Phasmatodea</taxon>
        <taxon>Verophasmatodea</taxon>
        <taxon>Anareolatae</taxon>
        <taxon>Phasmatidae</taxon>
        <taxon>Eurycanthinae</taxon>
        <taxon>Dryococelus</taxon>
    </lineage>
</organism>
<evidence type="ECO:0000256" key="2">
    <source>
        <dbReference type="ARBA" id="ARBA00023242"/>
    </source>
</evidence>
<evidence type="ECO:0000256" key="1">
    <source>
        <dbReference type="ARBA" id="ARBA00004123"/>
    </source>
</evidence>
<keyword evidence="2" id="KW-0539">Nucleus</keyword>
<dbReference type="PANTHER" id="PTHR23110">
    <property type="entry name" value="BTB DOMAIN TRANSCRIPTION FACTOR"/>
    <property type="match status" value="1"/>
</dbReference>
<reference evidence="4 5" key="1">
    <citation type="submission" date="2023-02" db="EMBL/GenBank/DDBJ databases">
        <title>LHISI_Scaffold_Assembly.</title>
        <authorList>
            <person name="Stuart O.P."/>
            <person name="Cleave R."/>
            <person name="Magrath M.J.L."/>
            <person name="Mikheyev A.S."/>
        </authorList>
    </citation>
    <scope>NUCLEOTIDE SEQUENCE [LARGE SCALE GENOMIC DNA]</scope>
    <source>
        <strain evidence="4">Daus_M_001</strain>
        <tissue evidence="4">Leg muscle</tissue>
    </source>
</reference>
<evidence type="ECO:0000259" key="3">
    <source>
        <dbReference type="PROSITE" id="PS50097"/>
    </source>
</evidence>
<dbReference type="InterPro" id="IPR000210">
    <property type="entry name" value="BTB/POZ_dom"/>
</dbReference>
<dbReference type="SUPFAM" id="SSF54695">
    <property type="entry name" value="POZ domain"/>
    <property type="match status" value="1"/>
</dbReference>
<evidence type="ECO:0000313" key="4">
    <source>
        <dbReference type="EMBL" id="KAJ8877350.1"/>
    </source>
</evidence>
<keyword evidence="5" id="KW-1185">Reference proteome</keyword>
<dbReference type="CDD" id="cd18315">
    <property type="entry name" value="BTB_POZ_BAB-like"/>
    <property type="match status" value="1"/>
</dbReference>
<feature type="domain" description="BTB" evidence="3">
    <location>
        <begin position="34"/>
        <end position="99"/>
    </location>
</feature>
<name>A0ABQ9GZ89_9NEOP</name>
<evidence type="ECO:0000313" key="5">
    <source>
        <dbReference type="Proteomes" id="UP001159363"/>
    </source>
</evidence>
<proteinExistence type="predicted"/>
<accession>A0ABQ9GZ89</accession>